<dbReference type="PRINTS" id="PR01022">
    <property type="entry name" value="OUTRMMBRANEA"/>
</dbReference>
<evidence type="ECO:0000313" key="7">
    <source>
        <dbReference type="EMBL" id="TCK18895.1"/>
    </source>
</evidence>
<gene>
    <name evidence="7" type="ORF">DFR30_2183</name>
</gene>
<dbReference type="Gene3D" id="3.30.1330.60">
    <property type="entry name" value="OmpA-like domain"/>
    <property type="match status" value="1"/>
</dbReference>
<dbReference type="PANTHER" id="PTHR30329:SF21">
    <property type="entry name" value="LIPOPROTEIN YIAD-RELATED"/>
    <property type="match status" value="1"/>
</dbReference>
<evidence type="ECO:0000313" key="8">
    <source>
        <dbReference type="Proteomes" id="UP000295707"/>
    </source>
</evidence>
<feature type="signal peptide" evidence="5">
    <location>
        <begin position="1"/>
        <end position="22"/>
    </location>
</feature>
<dbReference type="GO" id="GO:0009279">
    <property type="term" value="C:cell outer membrane"/>
    <property type="evidence" value="ECO:0007669"/>
    <property type="project" value="UniProtKB-SubCell"/>
</dbReference>
<dbReference type="InterPro" id="IPR006665">
    <property type="entry name" value="OmpA-like"/>
</dbReference>
<evidence type="ECO:0000256" key="4">
    <source>
        <dbReference type="PROSITE-ProRule" id="PRU00473"/>
    </source>
</evidence>
<feature type="domain" description="OmpA-like" evidence="6">
    <location>
        <begin position="79"/>
        <end position="204"/>
    </location>
</feature>
<keyword evidence="8" id="KW-1185">Reference proteome</keyword>
<dbReference type="InterPro" id="IPR006664">
    <property type="entry name" value="OMP_bac"/>
</dbReference>
<dbReference type="CDD" id="cd07185">
    <property type="entry name" value="OmpA_C-like"/>
    <property type="match status" value="1"/>
</dbReference>
<reference evidence="7 8" key="1">
    <citation type="submission" date="2019-03" db="EMBL/GenBank/DDBJ databases">
        <title>Genomic Encyclopedia of Type Strains, Phase IV (KMG-IV): sequencing the most valuable type-strain genomes for metagenomic binning, comparative biology and taxonomic classification.</title>
        <authorList>
            <person name="Goeker M."/>
        </authorList>
    </citation>
    <scope>NUCLEOTIDE SEQUENCE [LARGE SCALE GENOMIC DNA]</scope>
    <source>
        <strain evidence="7 8">DSM 19610</strain>
    </source>
</reference>
<sequence length="216" mass="23038">MNNKVCTLLVAGCSLAAGYAHAGMGYVSDSSETVTRTGFGECVHTVRWSEQVAVVECEPAVVAAREAAKLAAVEVVIVKELKPVQLEADTLFGFDSADLTDDGKQLLNALLGSLTATDLKDEKIRITGHTDMIGDDVYNIELSKRRAAAVRNYLVTRGVVPSFIETSGVGEADPVVSCEGKRGAALIQCLAPNRRAEVELSAMELIEVEEIVSPEQ</sequence>
<keyword evidence="3" id="KW-0998">Cell outer membrane</keyword>
<dbReference type="InterPro" id="IPR036737">
    <property type="entry name" value="OmpA-like_sf"/>
</dbReference>
<organism evidence="7 8">
    <name type="scientific">Thiogranum longum</name>
    <dbReference type="NCBI Taxonomy" id="1537524"/>
    <lineage>
        <taxon>Bacteria</taxon>
        <taxon>Pseudomonadati</taxon>
        <taxon>Pseudomonadota</taxon>
        <taxon>Gammaproteobacteria</taxon>
        <taxon>Chromatiales</taxon>
        <taxon>Ectothiorhodospiraceae</taxon>
        <taxon>Thiogranum</taxon>
    </lineage>
</organism>
<evidence type="ECO:0000259" key="6">
    <source>
        <dbReference type="PROSITE" id="PS51123"/>
    </source>
</evidence>
<keyword evidence="5" id="KW-0732">Signal</keyword>
<feature type="chain" id="PRO_5020403482" evidence="5">
    <location>
        <begin position="23"/>
        <end position="216"/>
    </location>
</feature>
<comment type="subcellular location">
    <subcellularLocation>
        <location evidence="1">Cell outer membrane</location>
    </subcellularLocation>
</comment>
<evidence type="ECO:0000256" key="2">
    <source>
        <dbReference type="ARBA" id="ARBA00023136"/>
    </source>
</evidence>
<accession>A0A4R1HEY9</accession>
<proteinExistence type="predicted"/>
<dbReference type="Proteomes" id="UP000295707">
    <property type="component" value="Unassembled WGS sequence"/>
</dbReference>
<keyword evidence="2 4" id="KW-0472">Membrane</keyword>
<evidence type="ECO:0000256" key="1">
    <source>
        <dbReference type="ARBA" id="ARBA00004442"/>
    </source>
</evidence>
<dbReference type="Pfam" id="PF00691">
    <property type="entry name" value="OmpA"/>
    <property type="match status" value="1"/>
</dbReference>
<comment type="caution">
    <text evidence="7">The sequence shown here is derived from an EMBL/GenBank/DDBJ whole genome shotgun (WGS) entry which is preliminary data.</text>
</comment>
<dbReference type="PROSITE" id="PS51123">
    <property type="entry name" value="OMPA_2"/>
    <property type="match status" value="1"/>
</dbReference>
<dbReference type="PRINTS" id="PR01021">
    <property type="entry name" value="OMPADOMAIN"/>
</dbReference>
<dbReference type="SUPFAM" id="SSF103088">
    <property type="entry name" value="OmpA-like"/>
    <property type="match status" value="1"/>
</dbReference>
<dbReference type="AlphaFoldDB" id="A0A4R1HEY9"/>
<dbReference type="InterPro" id="IPR050330">
    <property type="entry name" value="Bact_OuterMem_StrucFunc"/>
</dbReference>
<evidence type="ECO:0000256" key="3">
    <source>
        <dbReference type="ARBA" id="ARBA00023237"/>
    </source>
</evidence>
<protein>
    <submittedName>
        <fullName evidence="7">OOP family OmpA-OmpF porin</fullName>
    </submittedName>
</protein>
<dbReference type="EMBL" id="SMFX01000001">
    <property type="protein sequence ID" value="TCK18895.1"/>
    <property type="molecule type" value="Genomic_DNA"/>
</dbReference>
<name>A0A4R1HEY9_9GAMM</name>
<dbReference type="GO" id="GO:0015288">
    <property type="term" value="F:porin activity"/>
    <property type="evidence" value="ECO:0007669"/>
    <property type="project" value="InterPro"/>
</dbReference>
<dbReference type="RefSeq" id="WP_165869174.1">
    <property type="nucleotide sequence ID" value="NZ_SMFX01000001.1"/>
</dbReference>
<evidence type="ECO:0000256" key="5">
    <source>
        <dbReference type="SAM" id="SignalP"/>
    </source>
</evidence>
<dbReference type="InterPro" id="IPR002368">
    <property type="entry name" value="OmpA"/>
</dbReference>
<dbReference type="PANTHER" id="PTHR30329">
    <property type="entry name" value="STATOR ELEMENT OF FLAGELLAR MOTOR COMPLEX"/>
    <property type="match status" value="1"/>
</dbReference>